<dbReference type="EMBL" id="KZ508684">
    <property type="protein sequence ID" value="PKU34934.1"/>
    <property type="molecule type" value="Genomic_DNA"/>
</dbReference>
<dbReference type="Proteomes" id="UP000233556">
    <property type="component" value="Unassembled WGS sequence"/>
</dbReference>
<evidence type="ECO:0000313" key="2">
    <source>
        <dbReference type="EMBL" id="PKU34934.1"/>
    </source>
</evidence>
<feature type="region of interest" description="Disordered" evidence="1">
    <location>
        <begin position="1"/>
        <end position="40"/>
    </location>
</feature>
<organism evidence="2 3">
    <name type="scientific">Limosa lapponica baueri</name>
    <dbReference type="NCBI Taxonomy" id="1758121"/>
    <lineage>
        <taxon>Eukaryota</taxon>
        <taxon>Metazoa</taxon>
        <taxon>Chordata</taxon>
        <taxon>Craniata</taxon>
        <taxon>Vertebrata</taxon>
        <taxon>Euteleostomi</taxon>
        <taxon>Archelosauria</taxon>
        <taxon>Archosauria</taxon>
        <taxon>Dinosauria</taxon>
        <taxon>Saurischia</taxon>
        <taxon>Theropoda</taxon>
        <taxon>Coelurosauria</taxon>
        <taxon>Aves</taxon>
        <taxon>Neognathae</taxon>
        <taxon>Neoaves</taxon>
        <taxon>Charadriiformes</taxon>
        <taxon>Scolopacidae</taxon>
        <taxon>Limosa</taxon>
    </lineage>
</organism>
<evidence type="ECO:0000313" key="3">
    <source>
        <dbReference type="Proteomes" id="UP000233556"/>
    </source>
</evidence>
<gene>
    <name evidence="2" type="ORF">llap_14761</name>
</gene>
<reference evidence="3" key="1">
    <citation type="submission" date="2017-11" db="EMBL/GenBank/DDBJ databases">
        <authorList>
            <person name="Lima N.C."/>
            <person name="Parody-Merino A.M."/>
            <person name="Battley P.F."/>
            <person name="Fidler A.E."/>
            <person name="Prosdocimi F."/>
        </authorList>
    </citation>
    <scope>NUCLEOTIDE SEQUENCE [LARGE SCALE GENOMIC DNA]</scope>
</reference>
<proteinExistence type="predicted"/>
<protein>
    <submittedName>
        <fullName evidence="2">Uncharacterized protein</fullName>
    </submittedName>
</protein>
<name>A0A2I0TMA1_LIMLA</name>
<dbReference type="AlphaFoldDB" id="A0A2I0TMA1"/>
<keyword evidence="3" id="KW-1185">Reference proteome</keyword>
<sequence>MSGEEVAPEQQIPRQSLSPPGSPSKLSGCRSHMPVKASVQKHQRQKNLAYYIQADEYFMKNRNTIWAFPASNLDCVFMCKEVAILH</sequence>
<reference evidence="3" key="2">
    <citation type="submission" date="2017-12" db="EMBL/GenBank/DDBJ databases">
        <title>Genome sequence of the Bar-tailed Godwit (Limosa lapponica baueri).</title>
        <authorList>
            <person name="Lima N.C.B."/>
            <person name="Parody-Merino A.M."/>
            <person name="Battley P.F."/>
            <person name="Fidler A.E."/>
            <person name="Prosdocimi F."/>
        </authorList>
    </citation>
    <scope>NUCLEOTIDE SEQUENCE [LARGE SCALE GENOMIC DNA]</scope>
</reference>
<accession>A0A2I0TMA1</accession>
<evidence type="ECO:0000256" key="1">
    <source>
        <dbReference type="SAM" id="MobiDB-lite"/>
    </source>
</evidence>
<feature type="compositionally biased region" description="Low complexity" evidence="1">
    <location>
        <begin position="16"/>
        <end position="28"/>
    </location>
</feature>